<dbReference type="RefSeq" id="WP_068023948.1">
    <property type="nucleotide sequence ID" value="NZ_QQAZ01000002.1"/>
</dbReference>
<feature type="domain" description="Mycothiol-dependent maleylpyruvate isomerase metal-binding" evidence="1">
    <location>
        <begin position="13"/>
        <end position="106"/>
    </location>
</feature>
<keyword evidence="3" id="KW-1185">Reference proteome</keyword>
<evidence type="ECO:0000259" key="1">
    <source>
        <dbReference type="Pfam" id="PF11716"/>
    </source>
</evidence>
<evidence type="ECO:0000313" key="2">
    <source>
        <dbReference type="EMBL" id="RDI54427.1"/>
    </source>
</evidence>
<comment type="caution">
    <text evidence="2">The sequence shown here is derived from an EMBL/GenBank/DDBJ whole genome shotgun (WGS) entry which is preliminary data.</text>
</comment>
<name>A0A370HCK1_9NOCA</name>
<dbReference type="Pfam" id="PF11716">
    <property type="entry name" value="MDMPI_N"/>
    <property type="match status" value="1"/>
</dbReference>
<sequence>MDPDLIRTWVCAERLALAGFLDDLTESEWSRRSLCDGWTVHEVLAHITMSNRDTLWGTIAGVVRARLDWNRMTAVQATERAARFTPAELIAQLREGADLHRRAPGAGVADPLVDIIVHGQDIARPLGRTLHSPPERVVVALDQVLGSRFYGAPQRVRGARLTATDTDWTYGEGAQDIRGPVIDLLLRATGRPLDGSGAGPRAEESA</sequence>
<dbReference type="SUPFAM" id="SSF109854">
    <property type="entry name" value="DinB/YfiT-like putative metalloenzymes"/>
    <property type="match status" value="1"/>
</dbReference>
<reference evidence="2 3" key="1">
    <citation type="submission" date="2018-07" db="EMBL/GenBank/DDBJ databases">
        <title>Genomic Encyclopedia of Type Strains, Phase IV (KMG-IV): sequencing the most valuable type-strain genomes for metagenomic binning, comparative biology and taxonomic classification.</title>
        <authorList>
            <person name="Goeker M."/>
        </authorList>
    </citation>
    <scope>NUCLEOTIDE SEQUENCE [LARGE SCALE GENOMIC DNA]</scope>
    <source>
        <strain evidence="2 3">DSM 44952</strain>
    </source>
</reference>
<dbReference type="EMBL" id="QQAZ01000002">
    <property type="protein sequence ID" value="RDI54427.1"/>
    <property type="molecule type" value="Genomic_DNA"/>
</dbReference>
<dbReference type="OrthoDB" id="5178565at2"/>
<dbReference type="InterPro" id="IPR017517">
    <property type="entry name" value="Maleyloyr_isom"/>
</dbReference>
<organism evidence="2 3">
    <name type="scientific">Nocardia mexicana</name>
    <dbReference type="NCBI Taxonomy" id="279262"/>
    <lineage>
        <taxon>Bacteria</taxon>
        <taxon>Bacillati</taxon>
        <taxon>Actinomycetota</taxon>
        <taxon>Actinomycetes</taxon>
        <taxon>Mycobacteriales</taxon>
        <taxon>Nocardiaceae</taxon>
        <taxon>Nocardia</taxon>
    </lineage>
</organism>
<accession>A0A370HCK1</accession>
<protein>
    <submittedName>
        <fullName evidence="2">Uncharacterized protein (TIGR03083 family)</fullName>
    </submittedName>
</protein>
<dbReference type="Gene3D" id="1.20.120.450">
    <property type="entry name" value="dinb family like domain"/>
    <property type="match status" value="1"/>
</dbReference>
<dbReference type="Proteomes" id="UP000255355">
    <property type="component" value="Unassembled WGS sequence"/>
</dbReference>
<gene>
    <name evidence="2" type="ORF">DFR68_102554</name>
</gene>
<dbReference type="InterPro" id="IPR034660">
    <property type="entry name" value="DinB/YfiT-like"/>
</dbReference>
<proteinExistence type="predicted"/>
<dbReference type="GO" id="GO:0046872">
    <property type="term" value="F:metal ion binding"/>
    <property type="evidence" value="ECO:0007669"/>
    <property type="project" value="InterPro"/>
</dbReference>
<evidence type="ECO:0000313" key="3">
    <source>
        <dbReference type="Proteomes" id="UP000255355"/>
    </source>
</evidence>
<dbReference type="NCBIfam" id="TIGR03083">
    <property type="entry name" value="maleylpyruvate isomerase family mycothiol-dependent enzyme"/>
    <property type="match status" value="1"/>
</dbReference>
<dbReference type="InterPro" id="IPR024344">
    <property type="entry name" value="MDMPI_metal-binding"/>
</dbReference>
<dbReference type="STRING" id="1210089.GCA_001613165_04887"/>
<dbReference type="AlphaFoldDB" id="A0A370HCK1"/>